<feature type="signal peptide" evidence="2">
    <location>
        <begin position="1"/>
        <end position="17"/>
    </location>
</feature>
<accession>A0A447TCR5</accession>
<dbReference type="EMBL" id="LR134182">
    <property type="protein sequence ID" value="VEB42690.1"/>
    <property type="molecule type" value="Genomic_DNA"/>
</dbReference>
<dbReference type="Pfam" id="PF02321">
    <property type="entry name" value="OEP"/>
    <property type="match status" value="1"/>
</dbReference>
<dbReference type="PROSITE" id="PS51257">
    <property type="entry name" value="PROKAR_LIPOPROTEIN"/>
    <property type="match status" value="1"/>
</dbReference>
<dbReference type="PANTHER" id="PTHR30203">
    <property type="entry name" value="OUTER MEMBRANE CATION EFFLUX PROTEIN"/>
    <property type="match status" value="1"/>
</dbReference>
<dbReference type="SUPFAM" id="SSF56954">
    <property type="entry name" value="Outer membrane efflux proteins (OEP)"/>
    <property type="match status" value="1"/>
</dbReference>
<dbReference type="AlphaFoldDB" id="A0A447TCR5"/>
<reference evidence="3 4" key="1">
    <citation type="submission" date="2018-12" db="EMBL/GenBank/DDBJ databases">
        <authorList>
            <consortium name="Pathogen Informatics"/>
        </authorList>
    </citation>
    <scope>NUCLEOTIDE SEQUENCE [LARGE SCALE GENOMIC DNA]</scope>
    <source>
        <strain evidence="3 4">NCTC9695</strain>
    </source>
</reference>
<dbReference type="Proteomes" id="UP000275777">
    <property type="component" value="Chromosome"/>
</dbReference>
<dbReference type="Gene3D" id="1.20.1600.10">
    <property type="entry name" value="Outer membrane efflux proteins (OEP)"/>
    <property type="match status" value="1"/>
</dbReference>
<dbReference type="InterPro" id="IPR010131">
    <property type="entry name" value="MdtP/NodT-like"/>
</dbReference>
<evidence type="ECO:0000256" key="1">
    <source>
        <dbReference type="ARBA" id="ARBA00007613"/>
    </source>
</evidence>
<feature type="chain" id="PRO_5019436653" evidence="2">
    <location>
        <begin position="18"/>
        <end position="140"/>
    </location>
</feature>
<gene>
    <name evidence="3" type="primary">oprM_2</name>
    <name evidence="3" type="ORF">NCTC9695_03140</name>
</gene>
<protein>
    <submittedName>
        <fullName evidence="3">Outer membrane protein oprM</fullName>
    </submittedName>
</protein>
<dbReference type="GO" id="GO:0015562">
    <property type="term" value="F:efflux transmembrane transporter activity"/>
    <property type="evidence" value="ECO:0007669"/>
    <property type="project" value="InterPro"/>
</dbReference>
<keyword evidence="2" id="KW-0732">Signal</keyword>
<proteinExistence type="inferred from homology"/>
<evidence type="ECO:0000256" key="2">
    <source>
        <dbReference type="SAM" id="SignalP"/>
    </source>
</evidence>
<dbReference type="PANTHER" id="PTHR30203:SF32">
    <property type="entry name" value="CATION EFFLUX SYSTEM PROTEIN CUSC"/>
    <property type="match status" value="1"/>
</dbReference>
<sequence>MKRAFCLLLGAALAGCASPQPDYQRPAAPVPAHWPAADAESGQVDIAWRRFFVDDGLRETIAQALANNRDLRVAAANVQAARAQYRIQDAARLPAVQLQGKADRQLTAAAIRRWRRTAAASAPGWASARSSWICSAGCAA</sequence>
<evidence type="ECO:0000313" key="4">
    <source>
        <dbReference type="Proteomes" id="UP000275777"/>
    </source>
</evidence>
<organism evidence="3 4">
    <name type="scientific">Chromobacterium violaceum</name>
    <dbReference type="NCBI Taxonomy" id="536"/>
    <lineage>
        <taxon>Bacteria</taxon>
        <taxon>Pseudomonadati</taxon>
        <taxon>Pseudomonadota</taxon>
        <taxon>Betaproteobacteria</taxon>
        <taxon>Neisseriales</taxon>
        <taxon>Chromobacteriaceae</taxon>
        <taxon>Chromobacterium</taxon>
    </lineage>
</organism>
<comment type="similarity">
    <text evidence="1">Belongs to the outer membrane factor (OMF) (TC 1.B.17) family.</text>
</comment>
<dbReference type="InterPro" id="IPR003423">
    <property type="entry name" value="OMP_efflux"/>
</dbReference>
<name>A0A447TCR5_CHRVL</name>
<evidence type="ECO:0000313" key="3">
    <source>
        <dbReference type="EMBL" id="VEB42690.1"/>
    </source>
</evidence>